<keyword evidence="3" id="KW-0460">Magnesium</keyword>
<dbReference type="EMBL" id="WBKA01000004">
    <property type="protein sequence ID" value="KAB1631908.1"/>
    <property type="molecule type" value="Genomic_DNA"/>
</dbReference>
<organism evidence="5 6">
    <name type="scientific">Pseudoclavibacter caeni</name>
    <dbReference type="NCBI Taxonomy" id="908846"/>
    <lineage>
        <taxon>Bacteria</taxon>
        <taxon>Bacillati</taxon>
        <taxon>Actinomycetota</taxon>
        <taxon>Actinomycetes</taxon>
        <taxon>Micrococcales</taxon>
        <taxon>Microbacteriaceae</taxon>
        <taxon>Pseudoclavibacter</taxon>
    </lineage>
</organism>
<dbReference type="PANTHER" id="PTHR43768">
    <property type="entry name" value="TREHALOSE 6-PHOSPHATE PHOSPHATASE"/>
    <property type="match status" value="1"/>
</dbReference>
<evidence type="ECO:0000256" key="4">
    <source>
        <dbReference type="SAM" id="MobiDB-lite"/>
    </source>
</evidence>
<dbReference type="AlphaFoldDB" id="A0A7C8BN02"/>
<dbReference type="GO" id="GO:0005992">
    <property type="term" value="P:trehalose biosynthetic process"/>
    <property type="evidence" value="ECO:0007669"/>
    <property type="project" value="UniProtKB-UniPathway"/>
</dbReference>
<dbReference type="Gene3D" id="3.40.50.1000">
    <property type="entry name" value="HAD superfamily/HAD-like"/>
    <property type="match status" value="1"/>
</dbReference>
<dbReference type="GO" id="GO:0004805">
    <property type="term" value="F:trehalose-phosphatase activity"/>
    <property type="evidence" value="ECO:0007669"/>
    <property type="project" value="UniProtKB-EC"/>
</dbReference>
<protein>
    <recommendedName>
        <fullName evidence="3">Trehalose 6-phosphate phosphatase</fullName>
        <ecNumber evidence="3">3.1.3.12</ecNumber>
    </recommendedName>
</protein>
<dbReference type="NCBIfam" id="TIGR00685">
    <property type="entry name" value="T6PP"/>
    <property type="match status" value="1"/>
</dbReference>
<evidence type="ECO:0000313" key="5">
    <source>
        <dbReference type="EMBL" id="KAB1631908.1"/>
    </source>
</evidence>
<comment type="pathway">
    <text evidence="3">Glycan biosynthesis; trehalose biosynthesis.</text>
</comment>
<evidence type="ECO:0000256" key="3">
    <source>
        <dbReference type="RuleBase" id="RU361117"/>
    </source>
</evidence>
<gene>
    <name evidence="5" type="primary">otsB</name>
    <name evidence="5" type="ORF">F8O02_06160</name>
</gene>
<comment type="similarity">
    <text evidence="3">Belongs to the trehalose phosphatase family.</text>
</comment>
<comment type="function">
    <text evidence="2 3">Removes the phosphate from trehalose 6-phosphate to produce free trehalose.</text>
</comment>
<dbReference type="EC" id="3.1.3.12" evidence="3"/>
<dbReference type="GO" id="GO:0046872">
    <property type="term" value="F:metal ion binding"/>
    <property type="evidence" value="ECO:0007669"/>
    <property type="project" value="UniProtKB-KW"/>
</dbReference>
<dbReference type="InterPro" id="IPR036412">
    <property type="entry name" value="HAD-like_sf"/>
</dbReference>
<feature type="region of interest" description="Disordered" evidence="4">
    <location>
        <begin position="1"/>
        <end position="22"/>
    </location>
</feature>
<keyword evidence="6" id="KW-1185">Reference proteome</keyword>
<comment type="caution">
    <text evidence="5">The sequence shown here is derived from an EMBL/GenBank/DDBJ whole genome shotgun (WGS) entry which is preliminary data.</text>
</comment>
<dbReference type="InterPro" id="IPR003337">
    <property type="entry name" value="Trehalose_PPase"/>
</dbReference>
<dbReference type="Pfam" id="PF02358">
    <property type="entry name" value="Trehalose_PPase"/>
    <property type="match status" value="1"/>
</dbReference>
<dbReference type="InterPro" id="IPR044651">
    <property type="entry name" value="OTSB-like"/>
</dbReference>
<keyword evidence="1 3" id="KW-0378">Hydrolase</keyword>
<dbReference type="PANTHER" id="PTHR43768:SF3">
    <property type="entry name" value="TREHALOSE 6-PHOSPHATE PHOSPHATASE"/>
    <property type="match status" value="1"/>
</dbReference>
<dbReference type="Proteomes" id="UP000481339">
    <property type="component" value="Unassembled WGS sequence"/>
</dbReference>
<evidence type="ECO:0000256" key="2">
    <source>
        <dbReference type="ARBA" id="ARBA00024179"/>
    </source>
</evidence>
<dbReference type="InterPro" id="IPR023214">
    <property type="entry name" value="HAD_sf"/>
</dbReference>
<accession>A0A7C8BN02</accession>
<dbReference type="Gene3D" id="3.30.70.1020">
    <property type="entry name" value="Trehalose-6-phosphate phosphatase related protein, domain 2"/>
    <property type="match status" value="1"/>
</dbReference>
<feature type="compositionally biased region" description="Low complexity" evidence="4">
    <location>
        <begin position="1"/>
        <end position="19"/>
    </location>
</feature>
<dbReference type="SUPFAM" id="SSF56784">
    <property type="entry name" value="HAD-like"/>
    <property type="match status" value="1"/>
</dbReference>
<comment type="cofactor">
    <cofactor evidence="3">
        <name>Mg(2+)</name>
        <dbReference type="ChEBI" id="CHEBI:18420"/>
    </cofactor>
</comment>
<dbReference type="UniPathway" id="UPA00299"/>
<reference evidence="5 6" key="1">
    <citation type="submission" date="2019-09" db="EMBL/GenBank/DDBJ databases">
        <title>Phylogeny of genus Pseudoclavibacter and closely related genus.</title>
        <authorList>
            <person name="Li Y."/>
        </authorList>
    </citation>
    <scope>NUCLEOTIDE SEQUENCE [LARGE SCALE GENOMIC DNA]</scope>
    <source>
        <strain evidence="5 6">JCM 16921</strain>
    </source>
</reference>
<proteinExistence type="inferred from homology"/>
<sequence>MVGCVPRPAARGQRRQPAGARRRGRLTAWGAIAGRRRRARVTPELDAALRRIARVPHLLVALDFDGTVAPFTDDPADSRSLADAHLAVIRLWDTPDTDVAYVSGRALDSLRQVSDAPPGMLLVGSHGAQMQLGEGEDPQPLSAGGISDVAAVGELLEQVAAEAPGAWVEHKPVGAVLHTRTVHRSAAERLQLLARERVAERVPAARMIPGHDVLEFSLRRTDKGRAVRTLRERTGADTVFYAGDDRTDEDVFRVLEPHDVGVHVGPGESLAAYRVVGPRALAGVLLTLSGLRRRHAMLRD</sequence>
<dbReference type="OrthoDB" id="9816160at2"/>
<keyword evidence="3" id="KW-0479">Metal-binding</keyword>
<comment type="catalytic activity">
    <reaction evidence="3">
        <text>alpha,alpha-trehalose 6-phosphate + H2O = alpha,alpha-trehalose + phosphate</text>
        <dbReference type="Rhea" id="RHEA:23420"/>
        <dbReference type="ChEBI" id="CHEBI:15377"/>
        <dbReference type="ChEBI" id="CHEBI:16551"/>
        <dbReference type="ChEBI" id="CHEBI:43474"/>
        <dbReference type="ChEBI" id="CHEBI:58429"/>
        <dbReference type="EC" id="3.1.3.12"/>
    </reaction>
</comment>
<name>A0A7C8BN02_9MICO</name>
<evidence type="ECO:0000313" key="6">
    <source>
        <dbReference type="Proteomes" id="UP000481339"/>
    </source>
</evidence>
<evidence type="ECO:0000256" key="1">
    <source>
        <dbReference type="ARBA" id="ARBA00022801"/>
    </source>
</evidence>